<dbReference type="Gene3D" id="1.20.5.690">
    <property type="entry name" value="Importin-alpha, importin-beta-binding domain"/>
    <property type="match status" value="1"/>
</dbReference>
<proteinExistence type="inferred from homology"/>
<dbReference type="SMART" id="SM00185">
    <property type="entry name" value="ARM"/>
    <property type="match status" value="8"/>
</dbReference>
<dbReference type="InterPro" id="IPR002652">
    <property type="entry name" value="Importin-a_IBB"/>
</dbReference>
<dbReference type="InterPro" id="IPR036975">
    <property type="entry name" value="Importin-a_IBB_sf"/>
</dbReference>
<evidence type="ECO:0000256" key="2">
    <source>
        <dbReference type="ARBA" id="ARBA00022448"/>
    </source>
</evidence>
<protein>
    <recommendedName>
        <fullName evidence="5">Importin subunit alpha</fullName>
    </recommendedName>
</protein>
<feature type="repeat" description="ARM" evidence="6">
    <location>
        <begin position="164"/>
        <end position="192"/>
    </location>
</feature>
<dbReference type="InterPro" id="IPR011989">
    <property type="entry name" value="ARM-like"/>
</dbReference>
<evidence type="ECO:0000256" key="4">
    <source>
        <dbReference type="ARBA" id="ARBA00022927"/>
    </source>
</evidence>
<feature type="compositionally biased region" description="Polar residues" evidence="7">
    <location>
        <begin position="52"/>
        <end position="61"/>
    </location>
</feature>
<feature type="compositionally biased region" description="Basic and acidic residues" evidence="7">
    <location>
        <begin position="24"/>
        <end position="46"/>
    </location>
</feature>
<dbReference type="EMBL" id="ML005974">
    <property type="protein sequence ID" value="RKP17191.1"/>
    <property type="molecule type" value="Genomic_DNA"/>
</dbReference>
<dbReference type="Proteomes" id="UP000281549">
    <property type="component" value="Unassembled WGS sequence"/>
</dbReference>
<evidence type="ECO:0000256" key="7">
    <source>
        <dbReference type="SAM" id="MobiDB-lite"/>
    </source>
</evidence>
<keyword evidence="4 5" id="KW-0653">Protein transport</keyword>
<dbReference type="GO" id="GO:0061608">
    <property type="term" value="F:nuclear import signal receptor activity"/>
    <property type="evidence" value="ECO:0007669"/>
    <property type="project" value="InterPro"/>
</dbReference>
<dbReference type="PANTHER" id="PTHR23316">
    <property type="entry name" value="IMPORTIN ALPHA"/>
    <property type="match status" value="1"/>
</dbReference>
<dbReference type="GO" id="GO:0006606">
    <property type="term" value="P:protein import into nucleus"/>
    <property type="evidence" value="ECO:0007669"/>
    <property type="project" value="InterPro"/>
</dbReference>
<comment type="similarity">
    <text evidence="1 5">Belongs to the importin alpha family.</text>
</comment>
<feature type="region of interest" description="Disordered" evidence="7">
    <location>
        <begin position="24"/>
        <end position="64"/>
    </location>
</feature>
<sequence>MSQVLTQENIRKAAFKNKALSKDEIRRRRDEQTVEIRKNKREESLNKRRNLVEQSEPAQTVESEKLSRLERLPHLISSMISEDLQVRFDAVREVRRLLSNEHNPPIDVVIQGGAVPICVEFIKPVNVDPLNREIVEKIQLEAAWVLTNIASGTSAQTAIVMQHGAVPQFLNMLNSSNSELQEQAIWALGNIAGDCASARDHVLECGILEILIPIVNFVIENPQNYKISFLRNSVWALSNLCRGKSPSPPWSKIALIIPTLSRLINYPDDEVVGDACWAFSYLTDGANTKIQQVIDAGVVPRLVQLLNNGFSTITPALRALGNIVTGDDSQTQAVLDAGFLQYAGNLLFSHRDNTVKETCWAISNITAGTEPQVQAVINANLIPPLISILQNASDKVKKEACWAICNATSYKLERPDQIRYLVEQGCIKPLCDMLRSRDSRIIQTCLDALERILEVGETLKDQSPGLINPYALNVEEAGGMETICDLQSHNLDDIYHRSKRIIDKFFGAEDEEIDMGENFIGYEQNDMTVPQGGFNF</sequence>
<evidence type="ECO:0000259" key="8">
    <source>
        <dbReference type="PROSITE" id="PS51214"/>
    </source>
</evidence>
<dbReference type="SUPFAM" id="SSF48371">
    <property type="entry name" value="ARM repeat"/>
    <property type="match status" value="1"/>
</dbReference>
<dbReference type="InterPro" id="IPR000225">
    <property type="entry name" value="Armadillo"/>
</dbReference>
<feature type="repeat" description="ARM" evidence="6">
    <location>
        <begin position="297"/>
        <end position="338"/>
    </location>
</feature>
<dbReference type="InterPro" id="IPR016024">
    <property type="entry name" value="ARM-type_fold"/>
</dbReference>
<dbReference type="Gene3D" id="1.25.10.10">
    <property type="entry name" value="Leucine-rich Repeat Variant"/>
    <property type="match status" value="1"/>
</dbReference>
<name>A0A4P9YF34_ROZAC</name>
<dbReference type="InterPro" id="IPR024931">
    <property type="entry name" value="Importin_alpha"/>
</dbReference>
<dbReference type="Pfam" id="PF00514">
    <property type="entry name" value="Arm"/>
    <property type="match status" value="6"/>
</dbReference>
<dbReference type="GO" id="GO:0005634">
    <property type="term" value="C:nucleus"/>
    <property type="evidence" value="ECO:0007669"/>
    <property type="project" value="UniProtKB-ARBA"/>
</dbReference>
<keyword evidence="3" id="KW-0677">Repeat</keyword>
<dbReference type="FunFam" id="1.25.10.10:FF:000009">
    <property type="entry name" value="Importin subunit alpha"/>
    <property type="match status" value="1"/>
</dbReference>
<evidence type="ECO:0000256" key="6">
    <source>
        <dbReference type="PROSITE-ProRule" id="PRU00259"/>
    </source>
</evidence>
<organism evidence="9 10">
    <name type="scientific">Rozella allomycis (strain CSF55)</name>
    <dbReference type="NCBI Taxonomy" id="988480"/>
    <lineage>
        <taxon>Eukaryota</taxon>
        <taxon>Fungi</taxon>
        <taxon>Fungi incertae sedis</taxon>
        <taxon>Cryptomycota</taxon>
        <taxon>Cryptomycota incertae sedis</taxon>
        <taxon>Rozella</taxon>
    </lineage>
</organism>
<evidence type="ECO:0000256" key="3">
    <source>
        <dbReference type="ARBA" id="ARBA00022737"/>
    </source>
</evidence>
<evidence type="ECO:0000256" key="1">
    <source>
        <dbReference type="ARBA" id="ARBA00010394"/>
    </source>
</evidence>
<dbReference type="PIRSF" id="PIRSF005673">
    <property type="entry name" value="Importin_alpha"/>
    <property type="match status" value="1"/>
</dbReference>
<keyword evidence="2 5" id="KW-0813">Transport</keyword>
<dbReference type="AlphaFoldDB" id="A0A4P9YF34"/>
<accession>A0A4P9YF34</accession>
<dbReference type="GO" id="GO:0005737">
    <property type="term" value="C:cytoplasm"/>
    <property type="evidence" value="ECO:0007669"/>
    <property type="project" value="InterPro"/>
</dbReference>
<dbReference type="PROSITE" id="PS50176">
    <property type="entry name" value="ARM_REPEAT"/>
    <property type="match status" value="2"/>
</dbReference>
<evidence type="ECO:0000313" key="10">
    <source>
        <dbReference type="Proteomes" id="UP000281549"/>
    </source>
</evidence>
<dbReference type="InterPro" id="IPR032413">
    <property type="entry name" value="Arm_3"/>
</dbReference>
<reference evidence="10" key="1">
    <citation type="journal article" date="2018" name="Nat. Microbiol.">
        <title>Leveraging single-cell genomics to expand the fungal tree of life.</title>
        <authorList>
            <person name="Ahrendt S.R."/>
            <person name="Quandt C.A."/>
            <person name="Ciobanu D."/>
            <person name="Clum A."/>
            <person name="Salamov A."/>
            <person name="Andreopoulos B."/>
            <person name="Cheng J.F."/>
            <person name="Woyke T."/>
            <person name="Pelin A."/>
            <person name="Henrissat B."/>
            <person name="Reynolds N.K."/>
            <person name="Benny G.L."/>
            <person name="Smith M.E."/>
            <person name="James T.Y."/>
            <person name="Grigoriev I.V."/>
        </authorList>
    </citation>
    <scope>NUCLEOTIDE SEQUENCE [LARGE SCALE GENOMIC DNA]</scope>
    <source>
        <strain evidence="10">CSF55</strain>
    </source>
</reference>
<dbReference type="Pfam" id="PF01749">
    <property type="entry name" value="IBB"/>
    <property type="match status" value="1"/>
</dbReference>
<evidence type="ECO:0000313" key="9">
    <source>
        <dbReference type="EMBL" id="RKP17191.1"/>
    </source>
</evidence>
<gene>
    <name evidence="9" type="ORF">ROZALSC1DRAFT_19745</name>
</gene>
<dbReference type="PROSITE" id="PS51214">
    <property type="entry name" value="IBB"/>
    <property type="match status" value="1"/>
</dbReference>
<evidence type="ECO:0000256" key="5">
    <source>
        <dbReference type="PIRNR" id="PIRNR005673"/>
    </source>
</evidence>
<feature type="domain" description="IBB" evidence="8">
    <location>
        <begin position="1"/>
        <end position="58"/>
    </location>
</feature>
<dbReference type="Pfam" id="PF16186">
    <property type="entry name" value="Arm_3"/>
    <property type="match status" value="1"/>
</dbReference>